<dbReference type="AlphaFoldDB" id="A0A8H7CH76"/>
<dbReference type="InterPro" id="IPR027417">
    <property type="entry name" value="P-loop_NTPase"/>
</dbReference>
<feature type="domain" description="DUF6570" evidence="1">
    <location>
        <begin position="1"/>
        <end position="82"/>
    </location>
</feature>
<gene>
    <name evidence="2" type="ORF">MSAN_02332700</name>
</gene>
<protein>
    <submittedName>
        <fullName evidence="2">ATP-dependent DNA helicase</fullName>
    </submittedName>
</protein>
<dbReference type="EMBL" id="JACAZH010000040">
    <property type="protein sequence ID" value="KAF7335862.1"/>
    <property type="molecule type" value="Genomic_DNA"/>
</dbReference>
<dbReference type="GO" id="GO:0004386">
    <property type="term" value="F:helicase activity"/>
    <property type="evidence" value="ECO:0007669"/>
    <property type="project" value="UniProtKB-KW"/>
</dbReference>
<dbReference type="OrthoDB" id="3259294at2759"/>
<evidence type="ECO:0000259" key="1">
    <source>
        <dbReference type="Pfam" id="PF20209"/>
    </source>
</evidence>
<keyword evidence="3" id="KW-1185">Reference proteome</keyword>
<sequence length="791" mass="90859">MSANAIMFSQPVLSVMNKLPPSREEMSEVLAFIFIGSSAPTEQDFERTPMLVRKQKVIDALEWLKLNHEGYADLQISLENLASYKDRDIPVVVDYRRTDPTEANLNQPGTMAVFDVPEEQGTADGQCSFAVHGLTGTEYSTASMETIKMVALEHLTSKRNMLGIGRAEEPLSLYDNVEAYPGMFPWLFPYGKGGIGHPSHANKQGDLTRKRNLLMYHDKRFQMFASVYDVFEKNAEFQGGDETCRENARHMLRKMVNSMSAKMEIGSPMAAMYLLGNPDHYSSHSYVPFAWRPYVQFVRNAWTTDYPLEDVEESNAEEERIPIGEQDGKFITTSGVDDYRYRPDMFSHLNVYEWVQCSSKRKRSAHERMIFEQEMRAAQVIRLDKKRAKADEEVDSDLEDWLEDDRDYEDIFEEGECGHVGASGDEYEYEEASDWKTDDEDDVILEKQSRKDQSKRKEWFPFRVEHSLFWSHAVTCELDRLTNVIPNFIGGSIPRSDKGDRAAYCMTILTLFKPWRSPMDLKRALSTWDDTFKEHEFTERQRQLMKNFNVRYECNDARDDHYAQMKKKMAAAKDSGRVVYPSGFMGLKDEFVDDINDVDDGLDGEDVDRDLSADAPGPRSAKIISEMKEMANIMQTSGWLDPVSSSIHTPESDLVIPPSKSRGEWSNIIRQQRLDLTANKLANMPRLNAERFQKVKNEAVVVPYDYFMHRSLVDPATNSDIISSIIMDFKLNKEQTRAFKIVADHASSPQTGPLRMYLGGMGGTGKSQVLKAIIEFFSRRKEDYRYMRIEK</sequence>
<organism evidence="2 3">
    <name type="scientific">Mycena sanguinolenta</name>
    <dbReference type="NCBI Taxonomy" id="230812"/>
    <lineage>
        <taxon>Eukaryota</taxon>
        <taxon>Fungi</taxon>
        <taxon>Dikarya</taxon>
        <taxon>Basidiomycota</taxon>
        <taxon>Agaricomycotina</taxon>
        <taxon>Agaricomycetes</taxon>
        <taxon>Agaricomycetidae</taxon>
        <taxon>Agaricales</taxon>
        <taxon>Marasmiineae</taxon>
        <taxon>Mycenaceae</taxon>
        <taxon>Mycena</taxon>
    </lineage>
</organism>
<dbReference type="Pfam" id="PF20209">
    <property type="entry name" value="DUF6570"/>
    <property type="match status" value="1"/>
</dbReference>
<dbReference type="InterPro" id="IPR046700">
    <property type="entry name" value="DUF6570"/>
</dbReference>
<keyword evidence="2" id="KW-0378">Hydrolase</keyword>
<keyword evidence="2" id="KW-0067">ATP-binding</keyword>
<keyword evidence="2" id="KW-0547">Nucleotide-binding</keyword>
<accession>A0A8H7CH76</accession>
<dbReference type="Proteomes" id="UP000623467">
    <property type="component" value="Unassembled WGS sequence"/>
</dbReference>
<evidence type="ECO:0000313" key="2">
    <source>
        <dbReference type="EMBL" id="KAF7335862.1"/>
    </source>
</evidence>
<dbReference type="Gene3D" id="3.40.50.300">
    <property type="entry name" value="P-loop containing nucleotide triphosphate hydrolases"/>
    <property type="match status" value="1"/>
</dbReference>
<evidence type="ECO:0000313" key="3">
    <source>
        <dbReference type="Proteomes" id="UP000623467"/>
    </source>
</evidence>
<comment type="caution">
    <text evidence="2">The sequence shown here is derived from an EMBL/GenBank/DDBJ whole genome shotgun (WGS) entry which is preliminary data.</text>
</comment>
<dbReference type="SUPFAM" id="SSF52540">
    <property type="entry name" value="P-loop containing nucleoside triphosphate hydrolases"/>
    <property type="match status" value="1"/>
</dbReference>
<proteinExistence type="predicted"/>
<name>A0A8H7CH76_9AGAR</name>
<keyword evidence="2" id="KW-0347">Helicase</keyword>
<reference evidence="2" key="1">
    <citation type="submission" date="2020-05" db="EMBL/GenBank/DDBJ databases">
        <title>Mycena genomes resolve the evolution of fungal bioluminescence.</title>
        <authorList>
            <person name="Tsai I.J."/>
        </authorList>
    </citation>
    <scope>NUCLEOTIDE SEQUENCE</scope>
    <source>
        <strain evidence="2">160909Yilan</strain>
    </source>
</reference>